<gene>
    <name evidence="8" type="ORF">UT77_C0012G0044</name>
</gene>
<proteinExistence type="predicted"/>
<dbReference type="InterPro" id="IPR012902">
    <property type="entry name" value="N_methyl_site"/>
</dbReference>
<comment type="caution">
    <text evidence="8">The sequence shown here is derived from an EMBL/GenBank/DDBJ whole genome shotgun (WGS) entry which is preliminary data.</text>
</comment>
<sequence>MPKSLRGFTLIELLVTVSIIAILATIGLIAYSSILAQGRDSKRQSDLRSIQSALEQYYSDQGFYPTAGPVGTQQQQGLNDLLASTTTPPPAFDSNTGNPVTSGIIKKYINQLPHDPAEIDYYYEAFSSNLSSCDNSTTNKCTTYCLYTQLESLSANDLKGCREVSTYNFALTPP</sequence>
<dbReference type="PANTHER" id="PTHR30093:SF44">
    <property type="entry name" value="TYPE II SECRETION SYSTEM CORE PROTEIN G"/>
    <property type="match status" value="1"/>
</dbReference>
<keyword evidence="4 6" id="KW-1133">Transmembrane helix</keyword>
<evidence type="ECO:0000313" key="8">
    <source>
        <dbReference type="EMBL" id="KKR41417.1"/>
    </source>
</evidence>
<dbReference type="Pfam" id="PF08334">
    <property type="entry name" value="T2SSG"/>
    <property type="match status" value="1"/>
</dbReference>
<evidence type="ECO:0000313" key="9">
    <source>
        <dbReference type="Proteomes" id="UP000034881"/>
    </source>
</evidence>
<evidence type="ECO:0000256" key="2">
    <source>
        <dbReference type="ARBA" id="ARBA00022481"/>
    </source>
</evidence>
<dbReference type="GO" id="GO:0015627">
    <property type="term" value="C:type II protein secretion system complex"/>
    <property type="evidence" value="ECO:0007669"/>
    <property type="project" value="InterPro"/>
</dbReference>
<evidence type="ECO:0000256" key="3">
    <source>
        <dbReference type="ARBA" id="ARBA00022692"/>
    </source>
</evidence>
<organism evidence="8 9">
    <name type="scientific">Candidatus Daviesbacteria bacterium GW2011_GWC2_40_12</name>
    <dbReference type="NCBI Taxonomy" id="1618431"/>
    <lineage>
        <taxon>Bacteria</taxon>
        <taxon>Candidatus Daviesiibacteriota</taxon>
    </lineage>
</organism>
<keyword evidence="3 6" id="KW-0812">Transmembrane</keyword>
<feature type="domain" description="Type II secretion system protein GspG C-terminal" evidence="7">
    <location>
        <begin position="37"/>
        <end position="127"/>
    </location>
</feature>
<dbReference type="SUPFAM" id="SSF54523">
    <property type="entry name" value="Pili subunits"/>
    <property type="match status" value="1"/>
</dbReference>
<dbReference type="Pfam" id="PF07963">
    <property type="entry name" value="N_methyl"/>
    <property type="match status" value="1"/>
</dbReference>
<evidence type="ECO:0000256" key="1">
    <source>
        <dbReference type="ARBA" id="ARBA00004167"/>
    </source>
</evidence>
<evidence type="ECO:0000259" key="7">
    <source>
        <dbReference type="Pfam" id="PF08334"/>
    </source>
</evidence>
<evidence type="ECO:0000256" key="4">
    <source>
        <dbReference type="ARBA" id="ARBA00022989"/>
    </source>
</evidence>
<dbReference type="InterPro" id="IPR000983">
    <property type="entry name" value="Bac_GSPG_pilin"/>
</dbReference>
<dbReference type="PANTHER" id="PTHR30093">
    <property type="entry name" value="GENERAL SECRETION PATHWAY PROTEIN G"/>
    <property type="match status" value="1"/>
</dbReference>
<keyword evidence="5 6" id="KW-0472">Membrane</keyword>
<dbReference type="AlphaFoldDB" id="A0A0G0TU48"/>
<dbReference type="Proteomes" id="UP000034881">
    <property type="component" value="Unassembled WGS sequence"/>
</dbReference>
<evidence type="ECO:0000256" key="6">
    <source>
        <dbReference type="SAM" id="Phobius"/>
    </source>
</evidence>
<accession>A0A0G0TU48</accession>
<dbReference type="InterPro" id="IPR013545">
    <property type="entry name" value="T2SS_protein-GspG_C"/>
</dbReference>
<dbReference type="Gene3D" id="3.30.700.10">
    <property type="entry name" value="Glycoprotein, Type 4 Pilin"/>
    <property type="match status" value="1"/>
</dbReference>
<dbReference type="EMBL" id="LBYB01000012">
    <property type="protein sequence ID" value="KKR41417.1"/>
    <property type="molecule type" value="Genomic_DNA"/>
</dbReference>
<name>A0A0G0TU48_9BACT</name>
<keyword evidence="2" id="KW-0488">Methylation</keyword>
<protein>
    <submittedName>
        <fullName evidence="8">Fimbrial protein pilin</fullName>
    </submittedName>
</protein>
<reference evidence="8 9" key="1">
    <citation type="journal article" date="2015" name="Nature">
        <title>rRNA introns, odd ribosomes, and small enigmatic genomes across a large radiation of phyla.</title>
        <authorList>
            <person name="Brown C.T."/>
            <person name="Hug L.A."/>
            <person name="Thomas B.C."/>
            <person name="Sharon I."/>
            <person name="Castelle C.J."/>
            <person name="Singh A."/>
            <person name="Wilkins M.J."/>
            <person name="Williams K.H."/>
            <person name="Banfield J.F."/>
        </authorList>
    </citation>
    <scope>NUCLEOTIDE SEQUENCE [LARGE SCALE GENOMIC DNA]</scope>
</reference>
<comment type="subcellular location">
    <subcellularLocation>
        <location evidence="1">Membrane</location>
        <topology evidence="1">Single-pass membrane protein</topology>
    </subcellularLocation>
</comment>
<dbReference type="InterPro" id="IPR045584">
    <property type="entry name" value="Pilin-like"/>
</dbReference>
<dbReference type="PRINTS" id="PR00813">
    <property type="entry name" value="BCTERIALGSPG"/>
</dbReference>
<dbReference type="GO" id="GO:0015628">
    <property type="term" value="P:protein secretion by the type II secretion system"/>
    <property type="evidence" value="ECO:0007669"/>
    <property type="project" value="InterPro"/>
</dbReference>
<evidence type="ECO:0000256" key="5">
    <source>
        <dbReference type="ARBA" id="ARBA00023136"/>
    </source>
</evidence>
<dbReference type="PROSITE" id="PS00409">
    <property type="entry name" value="PROKAR_NTER_METHYL"/>
    <property type="match status" value="1"/>
</dbReference>
<dbReference type="NCBIfam" id="TIGR02532">
    <property type="entry name" value="IV_pilin_GFxxxE"/>
    <property type="match status" value="1"/>
</dbReference>
<feature type="transmembrane region" description="Helical" evidence="6">
    <location>
        <begin position="13"/>
        <end position="36"/>
    </location>
</feature>
<dbReference type="GO" id="GO:0016020">
    <property type="term" value="C:membrane"/>
    <property type="evidence" value="ECO:0007669"/>
    <property type="project" value="UniProtKB-SubCell"/>
</dbReference>